<protein>
    <submittedName>
        <fullName evidence="1">Uncharacterized protein</fullName>
    </submittedName>
</protein>
<name>A0A243Q2G7_9ACTN</name>
<sequence length="84" mass="9365">MLFDLFQLASSLLLLVFSPALSLLLLPLASEPRQFLRAQLRLLALLPNLLPVSRITQCQARQANEQAEHGHEILQHARILIGCA</sequence>
<accession>A0A243Q2G7</accession>
<dbReference type="Proteomes" id="UP000195105">
    <property type="component" value="Unassembled WGS sequence"/>
</dbReference>
<keyword evidence="2" id="KW-1185">Reference proteome</keyword>
<evidence type="ECO:0000313" key="1">
    <source>
        <dbReference type="EMBL" id="OUC75470.1"/>
    </source>
</evidence>
<evidence type="ECO:0000313" key="2">
    <source>
        <dbReference type="Proteomes" id="UP000195105"/>
    </source>
</evidence>
<dbReference type="AlphaFoldDB" id="A0A243Q2G7"/>
<comment type="caution">
    <text evidence="1">The sequence shown here is derived from an EMBL/GenBank/DDBJ whole genome shotgun (WGS) entry which is preliminary data.</text>
</comment>
<gene>
    <name evidence="1" type="ORF">CA983_44530</name>
</gene>
<reference evidence="1 2" key="1">
    <citation type="submission" date="2017-05" db="EMBL/GenBank/DDBJ databases">
        <title>Biotechnological potential of actinobacteria isolated from South African environments.</title>
        <authorList>
            <person name="Le Roes-Hill M."/>
            <person name="Prins A."/>
            <person name="Durrell K.A."/>
        </authorList>
    </citation>
    <scope>NUCLEOTIDE SEQUENCE [LARGE SCALE GENOMIC DNA]</scope>
    <source>
        <strain evidence="1 2">HMC13</strain>
    </source>
</reference>
<proteinExistence type="predicted"/>
<organism evidence="1 2">
    <name type="scientific">Streptomyces swartbergensis</name>
    <dbReference type="NCBI Taxonomy" id="487165"/>
    <lineage>
        <taxon>Bacteria</taxon>
        <taxon>Bacillati</taxon>
        <taxon>Actinomycetota</taxon>
        <taxon>Actinomycetes</taxon>
        <taxon>Kitasatosporales</taxon>
        <taxon>Streptomycetaceae</taxon>
        <taxon>Streptomyces</taxon>
    </lineage>
</organism>
<dbReference type="EMBL" id="NGFN01000845">
    <property type="protein sequence ID" value="OUC75470.1"/>
    <property type="molecule type" value="Genomic_DNA"/>
</dbReference>